<keyword evidence="4 5" id="KW-0206">Cytoskeleton</keyword>
<dbReference type="Pfam" id="PF04130">
    <property type="entry name" value="GCP_C_terminal"/>
    <property type="match status" value="1"/>
</dbReference>
<reference evidence="8 9" key="1">
    <citation type="submission" date="2022-12" db="EMBL/GenBank/DDBJ databases">
        <title>Genomic features and morphological characterization of a novel Knufia sp. strain isolated from spacecraft assembly facility.</title>
        <authorList>
            <person name="Teixeira M."/>
            <person name="Chander A.M."/>
            <person name="Stajich J.E."/>
            <person name="Venkateswaran K."/>
        </authorList>
    </citation>
    <scope>NUCLEOTIDE SEQUENCE [LARGE SCALE GENOMIC DNA]</scope>
    <source>
        <strain evidence="8 9">FJI-L2-BK-P2</strain>
    </source>
</reference>
<accession>A0AAN8INY9</accession>
<dbReference type="GO" id="GO:0051011">
    <property type="term" value="F:microtubule minus-end binding"/>
    <property type="evidence" value="ECO:0007669"/>
    <property type="project" value="TreeGrafter"/>
</dbReference>
<dbReference type="Pfam" id="PF17681">
    <property type="entry name" value="GCP_N_terminal"/>
    <property type="match status" value="1"/>
</dbReference>
<evidence type="ECO:0000256" key="1">
    <source>
        <dbReference type="ARBA" id="ARBA00010337"/>
    </source>
</evidence>
<dbReference type="InterPro" id="IPR040457">
    <property type="entry name" value="GCP_C"/>
</dbReference>
<keyword evidence="2 5" id="KW-0963">Cytoplasm</keyword>
<evidence type="ECO:0000259" key="7">
    <source>
        <dbReference type="Pfam" id="PF17681"/>
    </source>
</evidence>
<evidence type="ECO:0000313" key="8">
    <source>
        <dbReference type="EMBL" id="KAK5954607.1"/>
    </source>
</evidence>
<dbReference type="PANTHER" id="PTHR19302">
    <property type="entry name" value="GAMMA TUBULIN COMPLEX PROTEIN"/>
    <property type="match status" value="1"/>
</dbReference>
<sequence>MDPFAPKHFTKFDHLSNANDRSWHGFKLDSELQSEVLHLARIKDVAIPDLKADVLTLRLGDDSLEQIDLVETGSGTRSPTCDKKTNVVKPEPDDDDIWDGSVVSRTAPIHGLLSWGRFERRDQPTPELNYLSEAKPEVYDAVWDSVWKADRGPHLKFARVDQFYHALRNLLVGRSSSFFRWDTSSAKFELMVEECSLNGHSPALTSALCNTLCKCASSFRKVKIFADSHKESYPTLVALQTAVAQILHAIERHSLKEGDQTTMSTFVKLRITSTSYVELLEVLESLVDVASSGKDEVDCLTRCINLIEDHWNSQVHLRSVLSQLAIQILAPALRTTSEQLDLRHSQSVNDLPSGWVLSELLPMLRDDFIETMECLSTMRQHTPSGIWVANTELHIRLVQAWHELVGLQNEADELERNSILRLSNEKTASQPTIGHLSTSALNVDPLSADPFQADFSLFARPADTCLASQLPHNSMQDLTFAFLERDEITVQPELSPVQALEMSLAPHLAVQLRVSSYTLMRILFLQHDLVAHLEVLNFFQLLGSGTFATRLSSALFDAGQHSAEGRRKTGLTAGLRLEDREVWPPASSELRLVLMGLLTESTPRGRQDTALECISFAIRDLPDEELELCRNVHSTHTLDFLRLVYVPSNSVLELVITPAALDKYDRVFKFLLVLLRVHTLYQSLVAKLVCHQPTIRPSLAYHRFCIEFHHFISSLLDFVLHEAIEFPWARLMKHAQEVKRYLSDEHYEESMRLAGSIAQLRKMHEDCLDEMLTTSLLKRRQAKLYDGLCGILTLGLEFASTATQDLRDGQTLKSYEDLKQRLTAWLSQVKETPRKTQDAALQRLEILLFKLDMLSYYDDGTT</sequence>
<dbReference type="GO" id="GO:0043015">
    <property type="term" value="F:gamma-tubulin binding"/>
    <property type="evidence" value="ECO:0007669"/>
    <property type="project" value="InterPro"/>
</dbReference>
<evidence type="ECO:0000256" key="3">
    <source>
        <dbReference type="ARBA" id="ARBA00022701"/>
    </source>
</evidence>
<dbReference type="InterPro" id="IPR007259">
    <property type="entry name" value="GCP"/>
</dbReference>
<dbReference type="GO" id="GO:0005816">
    <property type="term" value="C:spindle pole body"/>
    <property type="evidence" value="ECO:0007669"/>
    <property type="project" value="UniProtKB-ARBA"/>
</dbReference>
<gene>
    <name evidence="8" type="ORF">OHC33_004329</name>
</gene>
<evidence type="ECO:0000313" key="9">
    <source>
        <dbReference type="Proteomes" id="UP001316803"/>
    </source>
</evidence>
<dbReference type="Gene3D" id="1.20.120.1900">
    <property type="entry name" value="Gamma-tubulin complex, C-terminal domain"/>
    <property type="match status" value="1"/>
</dbReference>
<proteinExistence type="inferred from homology"/>
<dbReference type="InterPro" id="IPR041470">
    <property type="entry name" value="GCP_N"/>
</dbReference>
<dbReference type="GO" id="GO:0051321">
    <property type="term" value="P:meiotic cell cycle"/>
    <property type="evidence" value="ECO:0007669"/>
    <property type="project" value="TreeGrafter"/>
</dbReference>
<feature type="domain" description="Gamma tubulin complex component protein N-terminal" evidence="7">
    <location>
        <begin position="169"/>
        <end position="334"/>
    </location>
</feature>
<dbReference type="GO" id="GO:0051225">
    <property type="term" value="P:spindle assembly"/>
    <property type="evidence" value="ECO:0007669"/>
    <property type="project" value="TreeGrafter"/>
</dbReference>
<dbReference type="InterPro" id="IPR042241">
    <property type="entry name" value="GCP_C_sf"/>
</dbReference>
<dbReference type="GO" id="GO:0000930">
    <property type="term" value="C:gamma-tubulin complex"/>
    <property type="evidence" value="ECO:0007669"/>
    <property type="project" value="TreeGrafter"/>
</dbReference>
<dbReference type="Proteomes" id="UP001316803">
    <property type="component" value="Unassembled WGS sequence"/>
</dbReference>
<name>A0AAN8INY9_9EURO</name>
<keyword evidence="9" id="KW-1185">Reference proteome</keyword>
<evidence type="ECO:0000259" key="6">
    <source>
        <dbReference type="Pfam" id="PF04130"/>
    </source>
</evidence>
<dbReference type="GO" id="GO:0005874">
    <property type="term" value="C:microtubule"/>
    <property type="evidence" value="ECO:0007669"/>
    <property type="project" value="UniProtKB-KW"/>
</dbReference>
<evidence type="ECO:0000256" key="4">
    <source>
        <dbReference type="ARBA" id="ARBA00023212"/>
    </source>
</evidence>
<comment type="subcellular location">
    <subcellularLocation>
        <location evidence="5">Cytoplasm</location>
        <location evidence="5">Cytoskeleton</location>
        <location evidence="5">Microtubule organizing center</location>
    </subcellularLocation>
</comment>
<comment type="similarity">
    <text evidence="1 5">Belongs to the TUBGCP family.</text>
</comment>
<dbReference type="GO" id="GO:0007020">
    <property type="term" value="P:microtubule nucleation"/>
    <property type="evidence" value="ECO:0007669"/>
    <property type="project" value="InterPro"/>
</dbReference>
<evidence type="ECO:0000256" key="5">
    <source>
        <dbReference type="RuleBase" id="RU363050"/>
    </source>
</evidence>
<dbReference type="GO" id="GO:0031122">
    <property type="term" value="P:cytoplasmic microtubule organization"/>
    <property type="evidence" value="ECO:0007669"/>
    <property type="project" value="TreeGrafter"/>
</dbReference>
<dbReference type="AlphaFoldDB" id="A0AAN8INY9"/>
<dbReference type="GO" id="GO:0000278">
    <property type="term" value="P:mitotic cell cycle"/>
    <property type="evidence" value="ECO:0007669"/>
    <property type="project" value="TreeGrafter"/>
</dbReference>
<evidence type="ECO:0000256" key="2">
    <source>
        <dbReference type="ARBA" id="ARBA00022490"/>
    </source>
</evidence>
<comment type="caution">
    <text evidence="8">The sequence shown here is derived from an EMBL/GenBank/DDBJ whole genome shotgun (WGS) entry which is preliminary data.</text>
</comment>
<feature type="domain" description="Gamma tubulin complex component C-terminal" evidence="6">
    <location>
        <begin position="529"/>
        <end position="857"/>
    </location>
</feature>
<organism evidence="8 9">
    <name type="scientific">Knufia fluminis</name>
    <dbReference type="NCBI Taxonomy" id="191047"/>
    <lineage>
        <taxon>Eukaryota</taxon>
        <taxon>Fungi</taxon>
        <taxon>Dikarya</taxon>
        <taxon>Ascomycota</taxon>
        <taxon>Pezizomycotina</taxon>
        <taxon>Eurotiomycetes</taxon>
        <taxon>Chaetothyriomycetidae</taxon>
        <taxon>Chaetothyriales</taxon>
        <taxon>Trichomeriaceae</taxon>
        <taxon>Knufia</taxon>
    </lineage>
</organism>
<dbReference type="PANTHER" id="PTHR19302:SF70">
    <property type="entry name" value="GAMMA-TUBULIN COMPLEX COMPONENT 6"/>
    <property type="match status" value="1"/>
</dbReference>
<keyword evidence="3 5" id="KW-0493">Microtubule</keyword>
<dbReference type="EMBL" id="JAKLMC020000008">
    <property type="protein sequence ID" value="KAK5954607.1"/>
    <property type="molecule type" value="Genomic_DNA"/>
</dbReference>
<protein>
    <recommendedName>
        <fullName evidence="5">Spindle pole body component</fullName>
    </recommendedName>
</protein>
<dbReference type="GO" id="GO:0000922">
    <property type="term" value="C:spindle pole"/>
    <property type="evidence" value="ECO:0007669"/>
    <property type="project" value="InterPro"/>
</dbReference>